<organism evidence="1 2">
    <name type="scientific">Mucor saturninus</name>
    <dbReference type="NCBI Taxonomy" id="64648"/>
    <lineage>
        <taxon>Eukaryota</taxon>
        <taxon>Fungi</taxon>
        <taxon>Fungi incertae sedis</taxon>
        <taxon>Mucoromycota</taxon>
        <taxon>Mucoromycotina</taxon>
        <taxon>Mucoromycetes</taxon>
        <taxon>Mucorales</taxon>
        <taxon>Mucorineae</taxon>
        <taxon>Mucoraceae</taxon>
        <taxon>Mucor</taxon>
    </lineage>
</organism>
<accession>A0A8H7QMA8</accession>
<dbReference type="AlphaFoldDB" id="A0A8H7QMA8"/>
<dbReference type="SUPFAM" id="SSF82602">
    <property type="entry name" value="Nuclease A inhibitor (NuiA)"/>
    <property type="match status" value="1"/>
</dbReference>
<gene>
    <name evidence="1" type="ORF">INT47_005062</name>
</gene>
<dbReference type="EMBL" id="JAEPRD010000174">
    <property type="protein sequence ID" value="KAG2195287.1"/>
    <property type="molecule type" value="Genomic_DNA"/>
</dbReference>
<dbReference type="Gene3D" id="3.40.1460.10">
    <property type="entry name" value="Nuclease A inhibitor-like"/>
    <property type="match status" value="1"/>
</dbReference>
<dbReference type="OrthoDB" id="2329895at2759"/>
<name>A0A8H7QMA8_9FUNG</name>
<protein>
    <submittedName>
        <fullName evidence="1">Uncharacterized protein</fullName>
    </submittedName>
</protein>
<keyword evidence="2" id="KW-1185">Reference proteome</keyword>
<dbReference type="Pfam" id="PF23151">
    <property type="entry name" value="NuiA_2"/>
    <property type="match status" value="1"/>
</dbReference>
<sequence>MSEEADNSYMAMLNNPVINPGPAAPKPLEKAKVNSRLKPSSGPMVQEAKTRLTSISKDVYLSSESDEPFEWINTTTENKELPKTVDELIALGLVDEEEQGSQVRFKTLEEFLKGEEYKEILSAFEELGGGQVYLVGEESITVLILSLVGENAIVGLKSLLVQT</sequence>
<proteinExistence type="predicted"/>
<evidence type="ECO:0000313" key="2">
    <source>
        <dbReference type="Proteomes" id="UP000603453"/>
    </source>
</evidence>
<evidence type="ECO:0000313" key="1">
    <source>
        <dbReference type="EMBL" id="KAG2195287.1"/>
    </source>
</evidence>
<dbReference type="Proteomes" id="UP000603453">
    <property type="component" value="Unassembled WGS sequence"/>
</dbReference>
<reference evidence="1" key="1">
    <citation type="submission" date="2020-12" db="EMBL/GenBank/DDBJ databases">
        <title>Metabolic potential, ecology and presence of endohyphal bacteria is reflected in genomic diversity of Mucoromycotina.</title>
        <authorList>
            <person name="Muszewska A."/>
            <person name="Okrasinska A."/>
            <person name="Steczkiewicz K."/>
            <person name="Drgas O."/>
            <person name="Orlowska M."/>
            <person name="Perlinska-Lenart U."/>
            <person name="Aleksandrzak-Piekarczyk T."/>
            <person name="Szatraj K."/>
            <person name="Zielenkiewicz U."/>
            <person name="Pilsyk S."/>
            <person name="Malc E."/>
            <person name="Mieczkowski P."/>
            <person name="Kruszewska J.S."/>
            <person name="Biernat P."/>
            <person name="Pawlowska J."/>
        </authorList>
    </citation>
    <scope>NUCLEOTIDE SEQUENCE</scope>
    <source>
        <strain evidence="1">WA0000017839</strain>
    </source>
</reference>
<dbReference type="InterPro" id="IPR056539">
    <property type="entry name" value="NuiA-like"/>
</dbReference>
<dbReference type="InterPro" id="IPR036587">
    <property type="entry name" value="NucleaseA_inhib-like_sf"/>
</dbReference>
<comment type="caution">
    <text evidence="1">The sequence shown here is derived from an EMBL/GenBank/DDBJ whole genome shotgun (WGS) entry which is preliminary data.</text>
</comment>